<reference evidence="2 3" key="1">
    <citation type="submission" date="2018-09" db="EMBL/GenBank/DDBJ databases">
        <title>A high-quality reference genome of wild soybean provides a powerful tool to mine soybean genomes.</title>
        <authorList>
            <person name="Xie M."/>
            <person name="Chung C.Y.L."/>
            <person name="Li M.-W."/>
            <person name="Wong F.-L."/>
            <person name="Chan T.-F."/>
            <person name="Lam H.-M."/>
        </authorList>
    </citation>
    <scope>NUCLEOTIDE SEQUENCE [LARGE SCALE GENOMIC DNA]</scope>
    <source>
        <strain evidence="3">cv. W05</strain>
        <tissue evidence="2">Hypocotyl of etiolated seedlings</tissue>
    </source>
</reference>
<dbReference type="Proteomes" id="UP000289340">
    <property type="component" value="Chromosome 7"/>
</dbReference>
<comment type="caution">
    <text evidence="2">The sequence shown here is derived from an EMBL/GenBank/DDBJ whole genome shotgun (WGS) entry which is preliminary data.</text>
</comment>
<evidence type="ECO:0000313" key="3">
    <source>
        <dbReference type="Proteomes" id="UP000289340"/>
    </source>
</evidence>
<dbReference type="AlphaFoldDB" id="A0A445K0Z8"/>
<feature type="transmembrane region" description="Helical" evidence="1">
    <location>
        <begin position="23"/>
        <end position="40"/>
    </location>
</feature>
<organism evidence="2 3">
    <name type="scientific">Glycine soja</name>
    <name type="common">Wild soybean</name>
    <dbReference type="NCBI Taxonomy" id="3848"/>
    <lineage>
        <taxon>Eukaryota</taxon>
        <taxon>Viridiplantae</taxon>
        <taxon>Streptophyta</taxon>
        <taxon>Embryophyta</taxon>
        <taxon>Tracheophyta</taxon>
        <taxon>Spermatophyta</taxon>
        <taxon>Magnoliopsida</taxon>
        <taxon>eudicotyledons</taxon>
        <taxon>Gunneridae</taxon>
        <taxon>Pentapetalae</taxon>
        <taxon>rosids</taxon>
        <taxon>fabids</taxon>
        <taxon>Fabales</taxon>
        <taxon>Fabaceae</taxon>
        <taxon>Papilionoideae</taxon>
        <taxon>50 kb inversion clade</taxon>
        <taxon>NPAAA clade</taxon>
        <taxon>indigoferoid/millettioid clade</taxon>
        <taxon>Phaseoleae</taxon>
        <taxon>Glycine</taxon>
        <taxon>Glycine subgen. Soja</taxon>
    </lineage>
</organism>
<dbReference type="EMBL" id="QZWG01000007">
    <property type="protein sequence ID" value="RZC04389.1"/>
    <property type="molecule type" value="Genomic_DNA"/>
</dbReference>
<evidence type="ECO:0000313" key="2">
    <source>
        <dbReference type="EMBL" id="RZC04389.1"/>
    </source>
</evidence>
<keyword evidence="1" id="KW-1133">Transmembrane helix</keyword>
<evidence type="ECO:0000256" key="1">
    <source>
        <dbReference type="SAM" id="Phobius"/>
    </source>
</evidence>
<proteinExistence type="predicted"/>
<keyword evidence="1" id="KW-0812">Transmembrane</keyword>
<sequence>MIRLLNQLFHFLIFKTFDFKCNYFFYHVSVFFFLLFRLVGSYDGMKSLRPDCLT</sequence>
<protein>
    <submittedName>
        <fullName evidence="2">Uncharacterized protein</fullName>
    </submittedName>
</protein>
<name>A0A445K0Z8_GLYSO</name>
<keyword evidence="1" id="KW-0472">Membrane</keyword>
<gene>
    <name evidence="2" type="ORF">D0Y65_018813</name>
</gene>
<accession>A0A445K0Z8</accession>
<keyword evidence="3" id="KW-1185">Reference proteome</keyword>